<name>A0A2H3JTP4_WOLCO</name>
<organism evidence="7 8">
    <name type="scientific">Wolfiporia cocos (strain MD-104)</name>
    <name type="common">Brown rot fungus</name>
    <dbReference type="NCBI Taxonomy" id="742152"/>
    <lineage>
        <taxon>Eukaryota</taxon>
        <taxon>Fungi</taxon>
        <taxon>Dikarya</taxon>
        <taxon>Basidiomycota</taxon>
        <taxon>Agaricomycotina</taxon>
        <taxon>Agaricomycetes</taxon>
        <taxon>Polyporales</taxon>
        <taxon>Phaeolaceae</taxon>
        <taxon>Wolfiporia</taxon>
    </lineage>
</organism>
<dbReference type="Pfam" id="PF09302">
    <property type="entry name" value="XLF"/>
    <property type="match status" value="1"/>
</dbReference>
<dbReference type="EMBL" id="KB468124">
    <property type="protein sequence ID" value="PCH42269.1"/>
    <property type="molecule type" value="Genomic_DNA"/>
</dbReference>
<dbReference type="GO" id="GO:0006303">
    <property type="term" value="P:double-strand break repair via nonhomologous end joining"/>
    <property type="evidence" value="ECO:0007669"/>
    <property type="project" value="UniProtKB-ARBA"/>
</dbReference>
<keyword evidence="3" id="KW-0234">DNA repair</keyword>
<keyword evidence="8" id="KW-1185">Reference proteome</keyword>
<feature type="compositionally biased region" description="Polar residues" evidence="5">
    <location>
        <begin position="285"/>
        <end position="297"/>
    </location>
</feature>
<evidence type="ECO:0000256" key="1">
    <source>
        <dbReference type="ARBA" id="ARBA00004123"/>
    </source>
</evidence>
<accession>A0A2H3JTP4</accession>
<sequence>MEYFSEEHAKLLIPREWLVKIDSDKSTPYLMKFYGSIEKQLCCAFATDTKNVWGEVLTMEQFVRRWQKSNPQQRTSFSNLKTSQEEEEWRAAILEFISSAHSLGGLPEVSFEIVESHNADLHYELSGENFKWKWEMYHLGPKFSAEILSQHLIVPLISMSHLAFSSTDPVGRMRDEDLERAADRIGRTARRTLDTHLRHAMSKPQVTTTLQRLTALFNFVPRIPPITSEVEVPNFVVPHVPPTSQALSESPEQSSPKRSRPMSLLAEQRTESQSPNVSKLPPSSPCASQQPMTQATDDGSDTEPEEGRTHDKQKRDEKEGGVQQSMTNRTSPPNAGTAAHASQGHSSQPPENDICNAPSEEEAQTQQFAAI</sequence>
<dbReference type="STRING" id="742152.A0A2H3JTP4"/>
<dbReference type="InterPro" id="IPR038051">
    <property type="entry name" value="XRCC4-like_N_sf"/>
</dbReference>
<feature type="region of interest" description="Disordered" evidence="5">
    <location>
        <begin position="243"/>
        <end position="371"/>
    </location>
</feature>
<dbReference type="OMA" id="TFKWRWE"/>
<reference evidence="7 8" key="1">
    <citation type="journal article" date="2012" name="Science">
        <title>The Paleozoic origin of enzymatic lignin decomposition reconstructed from 31 fungal genomes.</title>
        <authorList>
            <person name="Floudas D."/>
            <person name="Binder M."/>
            <person name="Riley R."/>
            <person name="Barry K."/>
            <person name="Blanchette R.A."/>
            <person name="Henrissat B."/>
            <person name="Martinez A.T."/>
            <person name="Otillar R."/>
            <person name="Spatafora J.W."/>
            <person name="Yadav J.S."/>
            <person name="Aerts A."/>
            <person name="Benoit I."/>
            <person name="Boyd A."/>
            <person name="Carlson A."/>
            <person name="Copeland A."/>
            <person name="Coutinho P.M."/>
            <person name="de Vries R.P."/>
            <person name="Ferreira P."/>
            <person name="Findley K."/>
            <person name="Foster B."/>
            <person name="Gaskell J."/>
            <person name="Glotzer D."/>
            <person name="Gorecki P."/>
            <person name="Heitman J."/>
            <person name="Hesse C."/>
            <person name="Hori C."/>
            <person name="Igarashi K."/>
            <person name="Jurgens J.A."/>
            <person name="Kallen N."/>
            <person name="Kersten P."/>
            <person name="Kohler A."/>
            <person name="Kuees U."/>
            <person name="Kumar T.K.A."/>
            <person name="Kuo A."/>
            <person name="LaButti K."/>
            <person name="Larrondo L.F."/>
            <person name="Lindquist E."/>
            <person name="Ling A."/>
            <person name="Lombard V."/>
            <person name="Lucas S."/>
            <person name="Lundell T."/>
            <person name="Martin R."/>
            <person name="McLaughlin D.J."/>
            <person name="Morgenstern I."/>
            <person name="Morin E."/>
            <person name="Murat C."/>
            <person name="Nagy L.G."/>
            <person name="Nolan M."/>
            <person name="Ohm R.A."/>
            <person name="Patyshakuliyeva A."/>
            <person name="Rokas A."/>
            <person name="Ruiz-Duenas F.J."/>
            <person name="Sabat G."/>
            <person name="Salamov A."/>
            <person name="Samejima M."/>
            <person name="Schmutz J."/>
            <person name="Slot J.C."/>
            <person name="St John F."/>
            <person name="Stenlid J."/>
            <person name="Sun H."/>
            <person name="Sun S."/>
            <person name="Syed K."/>
            <person name="Tsang A."/>
            <person name="Wiebenga A."/>
            <person name="Young D."/>
            <person name="Pisabarro A."/>
            <person name="Eastwood D.C."/>
            <person name="Martin F."/>
            <person name="Cullen D."/>
            <person name="Grigoriev I.V."/>
            <person name="Hibbett D.S."/>
        </authorList>
    </citation>
    <scope>NUCLEOTIDE SEQUENCE [LARGE SCALE GENOMIC DNA]</scope>
    <source>
        <strain evidence="7 8">MD-104</strain>
    </source>
</reference>
<dbReference type="InterPro" id="IPR015381">
    <property type="entry name" value="XLF-like_N"/>
</dbReference>
<evidence type="ECO:0000256" key="2">
    <source>
        <dbReference type="ARBA" id="ARBA00022763"/>
    </source>
</evidence>
<proteinExistence type="predicted"/>
<feature type="compositionally biased region" description="Polar residues" evidence="5">
    <location>
        <begin position="322"/>
        <end position="334"/>
    </location>
</feature>
<keyword evidence="2" id="KW-0227">DNA damage</keyword>
<keyword evidence="4" id="KW-0539">Nucleus</keyword>
<evidence type="ECO:0000313" key="8">
    <source>
        <dbReference type="Proteomes" id="UP000218811"/>
    </source>
</evidence>
<evidence type="ECO:0000256" key="4">
    <source>
        <dbReference type="ARBA" id="ARBA00023242"/>
    </source>
</evidence>
<comment type="subcellular location">
    <subcellularLocation>
        <location evidence="1">Nucleus</location>
    </subcellularLocation>
</comment>
<feature type="compositionally biased region" description="Polar residues" evidence="5">
    <location>
        <begin position="243"/>
        <end position="256"/>
    </location>
</feature>
<evidence type="ECO:0000313" key="7">
    <source>
        <dbReference type="EMBL" id="PCH42269.1"/>
    </source>
</evidence>
<feature type="domain" description="XLF-like N-terminal" evidence="6">
    <location>
        <begin position="17"/>
        <end position="136"/>
    </location>
</feature>
<evidence type="ECO:0000256" key="3">
    <source>
        <dbReference type="ARBA" id="ARBA00023204"/>
    </source>
</evidence>
<gene>
    <name evidence="7" type="ORF">WOLCODRAFT_143949</name>
</gene>
<evidence type="ECO:0000259" key="6">
    <source>
        <dbReference type="Pfam" id="PF09302"/>
    </source>
</evidence>
<dbReference type="CDD" id="cd22285">
    <property type="entry name" value="HD_XLF_N"/>
    <property type="match status" value="1"/>
</dbReference>
<dbReference type="Proteomes" id="UP000218811">
    <property type="component" value="Unassembled WGS sequence"/>
</dbReference>
<dbReference type="OrthoDB" id="3184250at2759"/>
<dbReference type="AlphaFoldDB" id="A0A2H3JTP4"/>
<dbReference type="Gene3D" id="2.170.210.10">
    <property type="entry name" value="DNA double-strand break repair and VJ recombination XRCC4, N-terminal"/>
    <property type="match status" value="1"/>
</dbReference>
<evidence type="ECO:0000256" key="5">
    <source>
        <dbReference type="SAM" id="MobiDB-lite"/>
    </source>
</evidence>
<dbReference type="GO" id="GO:0005634">
    <property type="term" value="C:nucleus"/>
    <property type="evidence" value="ECO:0007669"/>
    <property type="project" value="UniProtKB-SubCell"/>
</dbReference>
<feature type="compositionally biased region" description="Basic and acidic residues" evidence="5">
    <location>
        <begin position="305"/>
        <end position="320"/>
    </location>
</feature>
<protein>
    <recommendedName>
        <fullName evidence="6">XLF-like N-terminal domain-containing protein</fullName>
    </recommendedName>
</protein>